<dbReference type="STRING" id="415747.SAMN03097708_00693"/>
<dbReference type="NCBIfam" id="TIGR02291">
    <property type="entry name" value="rimK_rel_E_lig"/>
    <property type="match status" value="1"/>
</dbReference>
<sequence length="340" mass="37019">MMVWQRLSRLLPFRHLSAQGILGMNRRNISYISRYNPRALYPLVDDKLKTKRLALHHGVTTPELLGVIEHQHDVTRAGTLVGGLGSFCIKPAKGSGGKGILVVSRVEEGVFYRSNGQELTLRDLERHVSNILAGLFSLSGSPDVAVFEALIEADDSLRDYSFEGVPDVRIIVFRGFPVMAMMRLSCAVSHGKANLHQGAVGVGIDIASGAAVRAVQQNKPVFLHPDTGRDLQSLRVPQWPTLLELACACADMTGLGYLGVDLVLDRRNGPMLLELNARPGLTIQLANGAGLLPRLRRIEAFPEAPRMTIAQRIAYVRQHFASASAKPESATAHSLESLPG</sequence>
<dbReference type="AlphaFoldDB" id="A0A1G5PRB4"/>
<evidence type="ECO:0000259" key="3">
    <source>
        <dbReference type="PROSITE" id="PS50975"/>
    </source>
</evidence>
<dbReference type="GO" id="GO:0005737">
    <property type="term" value="C:cytoplasm"/>
    <property type="evidence" value="ECO:0007669"/>
    <property type="project" value="TreeGrafter"/>
</dbReference>
<feature type="domain" description="ATP-grasp" evidence="3">
    <location>
        <begin position="51"/>
        <end position="309"/>
    </location>
</feature>
<dbReference type="Pfam" id="PF14397">
    <property type="entry name" value="ATPgrasp_ST"/>
    <property type="match status" value="1"/>
</dbReference>
<gene>
    <name evidence="4" type="ORF">SAMN03097708_00693</name>
</gene>
<dbReference type="InterPro" id="IPR039523">
    <property type="entry name" value="RimK-rel_E_lig_ATP-grasp"/>
</dbReference>
<dbReference type="GO" id="GO:0046872">
    <property type="term" value="F:metal ion binding"/>
    <property type="evidence" value="ECO:0007669"/>
    <property type="project" value="InterPro"/>
</dbReference>
<dbReference type="GO" id="GO:0018169">
    <property type="term" value="F:ribosomal S6-glutamic acid ligase activity"/>
    <property type="evidence" value="ECO:0007669"/>
    <property type="project" value="TreeGrafter"/>
</dbReference>
<evidence type="ECO:0000313" key="5">
    <source>
        <dbReference type="Proteomes" id="UP000199648"/>
    </source>
</evidence>
<accession>A0A1G5PRB4</accession>
<dbReference type="PANTHER" id="PTHR21621">
    <property type="entry name" value="RIBOSOMAL PROTEIN S6 MODIFICATION PROTEIN"/>
    <property type="match status" value="1"/>
</dbReference>
<dbReference type="EMBL" id="FMWD01000002">
    <property type="protein sequence ID" value="SCZ52195.1"/>
    <property type="molecule type" value="Genomic_DNA"/>
</dbReference>
<dbReference type="Proteomes" id="UP000199648">
    <property type="component" value="Unassembled WGS sequence"/>
</dbReference>
<dbReference type="GO" id="GO:0005524">
    <property type="term" value="F:ATP binding"/>
    <property type="evidence" value="ECO:0007669"/>
    <property type="project" value="UniProtKB-UniRule"/>
</dbReference>
<dbReference type="InterPro" id="IPR011761">
    <property type="entry name" value="ATP-grasp"/>
</dbReference>
<dbReference type="SUPFAM" id="SSF56059">
    <property type="entry name" value="Glutathione synthetase ATP-binding domain-like"/>
    <property type="match status" value="1"/>
</dbReference>
<dbReference type="Gene3D" id="3.30.470.20">
    <property type="entry name" value="ATP-grasp fold, B domain"/>
    <property type="match status" value="1"/>
</dbReference>
<dbReference type="InterPro" id="IPR011758">
    <property type="entry name" value="RimK-rel_E_lig"/>
</dbReference>
<protein>
    <submittedName>
        <fullName evidence="4">Alpha-L-glutamate ligase-related protein</fullName>
    </submittedName>
</protein>
<keyword evidence="2" id="KW-0067">ATP-binding</keyword>
<dbReference type="RefSeq" id="WP_245688227.1">
    <property type="nucleotide sequence ID" value="NZ_FMWD01000002.1"/>
</dbReference>
<dbReference type="PROSITE" id="PS50975">
    <property type="entry name" value="ATP_GRASP"/>
    <property type="match status" value="1"/>
</dbReference>
<evidence type="ECO:0000313" key="4">
    <source>
        <dbReference type="EMBL" id="SCZ52195.1"/>
    </source>
</evidence>
<organism evidence="4 5">
    <name type="scientific">Thiohalomonas denitrificans</name>
    <dbReference type="NCBI Taxonomy" id="415747"/>
    <lineage>
        <taxon>Bacteria</taxon>
        <taxon>Pseudomonadati</taxon>
        <taxon>Pseudomonadota</taxon>
        <taxon>Gammaproteobacteria</taxon>
        <taxon>Thiohalomonadales</taxon>
        <taxon>Thiohalomonadaceae</taxon>
        <taxon>Thiohalomonas</taxon>
    </lineage>
</organism>
<dbReference type="GO" id="GO:0009432">
    <property type="term" value="P:SOS response"/>
    <property type="evidence" value="ECO:0007669"/>
    <property type="project" value="TreeGrafter"/>
</dbReference>
<keyword evidence="1" id="KW-0464">Manganese</keyword>
<name>A0A1G5PRB4_9GAMM</name>
<keyword evidence="5" id="KW-1185">Reference proteome</keyword>
<evidence type="ECO:0000256" key="2">
    <source>
        <dbReference type="PROSITE-ProRule" id="PRU00409"/>
    </source>
</evidence>
<evidence type="ECO:0000256" key="1">
    <source>
        <dbReference type="ARBA" id="ARBA00023211"/>
    </source>
</evidence>
<keyword evidence="2" id="KW-0547">Nucleotide-binding</keyword>
<proteinExistence type="predicted"/>
<dbReference type="PANTHER" id="PTHR21621:SF0">
    <property type="entry name" value="BETA-CITRYLGLUTAMATE SYNTHASE B-RELATED"/>
    <property type="match status" value="1"/>
</dbReference>
<reference evidence="4 5" key="1">
    <citation type="submission" date="2016-10" db="EMBL/GenBank/DDBJ databases">
        <authorList>
            <person name="de Groot N.N."/>
        </authorList>
    </citation>
    <scope>NUCLEOTIDE SEQUENCE [LARGE SCALE GENOMIC DNA]</scope>
    <source>
        <strain evidence="4 5">HLD2</strain>
    </source>
</reference>
<keyword evidence="4" id="KW-0436">Ligase</keyword>